<dbReference type="PANTHER" id="PTHR21666">
    <property type="entry name" value="PEPTIDASE-RELATED"/>
    <property type="match status" value="1"/>
</dbReference>
<feature type="transmembrane region" description="Helical" evidence="1">
    <location>
        <begin position="641"/>
        <end position="664"/>
    </location>
</feature>
<feature type="transmembrane region" description="Helical" evidence="1">
    <location>
        <begin position="769"/>
        <end position="793"/>
    </location>
</feature>
<evidence type="ECO:0000313" key="4">
    <source>
        <dbReference type="EMBL" id="OYO16639.1"/>
    </source>
</evidence>
<feature type="transmembrane region" description="Helical" evidence="1">
    <location>
        <begin position="588"/>
        <end position="606"/>
    </location>
</feature>
<keyword evidence="1" id="KW-0812">Transmembrane</keyword>
<evidence type="ECO:0000259" key="3">
    <source>
        <dbReference type="Pfam" id="PF20155"/>
    </source>
</evidence>
<evidence type="ECO:0000313" key="5">
    <source>
        <dbReference type="Proteomes" id="UP000216311"/>
    </source>
</evidence>
<dbReference type="SUPFAM" id="SSF51261">
    <property type="entry name" value="Duplicated hybrid motif"/>
    <property type="match status" value="1"/>
</dbReference>
<dbReference type="NCBIfam" id="TIGR02675">
    <property type="entry name" value="tape_meas_nterm"/>
    <property type="match status" value="1"/>
</dbReference>
<feature type="transmembrane region" description="Helical" evidence="1">
    <location>
        <begin position="696"/>
        <end position="719"/>
    </location>
</feature>
<dbReference type="InterPro" id="IPR050570">
    <property type="entry name" value="Cell_wall_metabolism_enzyme"/>
</dbReference>
<dbReference type="GO" id="GO:0004222">
    <property type="term" value="F:metalloendopeptidase activity"/>
    <property type="evidence" value="ECO:0007669"/>
    <property type="project" value="TreeGrafter"/>
</dbReference>
<keyword evidence="5" id="KW-1185">Reference proteome</keyword>
<proteinExistence type="predicted"/>
<evidence type="ECO:0000256" key="1">
    <source>
        <dbReference type="SAM" id="Phobius"/>
    </source>
</evidence>
<feature type="domain" description="M23ase beta-sheet core" evidence="2">
    <location>
        <begin position="1012"/>
        <end position="1099"/>
    </location>
</feature>
<gene>
    <name evidence="4" type="ORF">CGZ93_17925</name>
</gene>
<protein>
    <submittedName>
        <fullName evidence="4">Uncharacterized protein</fullName>
    </submittedName>
</protein>
<name>A0A255GLE9_9ACTN</name>
<dbReference type="Pfam" id="PF20155">
    <property type="entry name" value="TMP_3"/>
    <property type="match status" value="1"/>
</dbReference>
<dbReference type="CDD" id="cd12797">
    <property type="entry name" value="M23_peptidase"/>
    <property type="match status" value="1"/>
</dbReference>
<sequence>MSLDLGTLSLTIEADDRLTGKLRGLGRDVDRMRGEMDRGGLGAGRSLADGFSAGAQAIFGTFAKISGAVAALGLVQMGKMGIEAGIKTAAGMEQAEIAFTTMLGSGQKAQGFLNQLQQFAAKTPFEFPELQTAASSLISIGIDANKVIPIMTTLGNVTSGMGTGSEGVKRATVALQQMNAAGRITAEDLNQLRDAGIPVYDLLAAATGKSKQEVADLAQKGKLGRKELGQLMSALESGKGMERFAGLMDKQSASLSGMISTFKDTVNVGMAQALQPMIPLIKQSLGWLSESVLPKVVSGFQVAALGLTHFVAGWQSQEAGLTGMALWGQKAAHYFDLVTSAVRGVIGVLVQGDYQGQFWQKFGIEEDSPIIGVLFNVRETVIGLVGSIQDNWAEFVDVLQGGEGDGSPWLMSIATVIRELWVSLSTADWAGIGNTITTMFTNLGNADIQLPDMSGVLGVATAGLELLANNMDKVVAALPWLIGLMAAWKGLQAANNLLGRDSAIGMGMQLAGNIALTASNFSLAASMRSVSAAQATQNTAESVGLLTRIRTTAATVAKTAAEWAAGAATRAAAAGQWLLNAAMTANPIGIVVVAIAALVAGIIWAYNNVGWFRDGLNAAWKVISAGALWLWNNGIKPAFDGIVAVLSGVAAWVTGVFVAGWGLLRTYLIDPLVQAGTAIAAWWSSTSAFFGEWGAWIASVFAAAWGVLYIILMLPIRLAQIGIDLAWRGIVFAFNAAKDFVLTTFAVAWALVETYLLDPMRRVWAGIQWVWSVVTASFVAFWGWITGVFVGWWNQIEPYIMGPLRLAKDGLEWVWNVAIVGSFTAAWNWVTSTFMGWWRSLTDLLKGPIDTAKGFIDGILGGIKESFRLTVEAISSIWGGVKAAVRAPIVIAVKVGNSLVDGFNTLAEFVELPKAPRIADVPEFQTGGRVNLPWSAGERDPYLGFTPRGAFRFEGEESIISRANTKRMDAQYPGALDHIIATGTLPAYAGGGRVHPVPGYPVNWGRGYHGVDRGLDIPAPTGTPVVAMRDSAVLATNRWGYSYGNHVRTSDGAVYAHLSQILVSIGQMLRAGQVLGAVGSTGNSTGPHLHVTAYDGESAVGKIIGANMGVVQQAVNYVGQLKDKFAGPLRDLLGAGDHPMAKIVRSIPTRVADGMVNMVKGAADRMMAVSDNVSASTQSGPNLLAQMFGIAKGWGLERRIAHIMGITMMQEASGQLDFSPDENSDVGPFQQRTPRDGSIQALNNLEYAMRVFLYGTTARPGNGDGGGYHVPGLFDKNWRGMGLGQAAQAVQVSAYPSYYDKWIPFVDRALTANGYASGTFSAARGFNWTSEKAAELVLNPQLRRYDGGERVLNGSDTAALLGKPKEREFHYHAREVRTDPRRDAEDAAWMWLDAFERGYA</sequence>
<dbReference type="EMBL" id="NMVQ01000047">
    <property type="protein sequence ID" value="OYO16639.1"/>
    <property type="molecule type" value="Genomic_DNA"/>
</dbReference>
<dbReference type="Pfam" id="PF01551">
    <property type="entry name" value="Peptidase_M23"/>
    <property type="match status" value="1"/>
</dbReference>
<comment type="caution">
    <text evidence="4">The sequence shown here is derived from an EMBL/GenBank/DDBJ whole genome shotgun (WGS) entry which is preliminary data.</text>
</comment>
<accession>A0A255GLE9</accession>
<dbReference type="PANTHER" id="PTHR21666:SF270">
    <property type="entry name" value="MUREIN HYDROLASE ACTIVATOR ENVC"/>
    <property type="match status" value="1"/>
</dbReference>
<dbReference type="OrthoDB" id="1099523at2"/>
<feature type="domain" description="Tape measure protein N-terminal" evidence="3">
    <location>
        <begin position="85"/>
        <end position="270"/>
    </location>
</feature>
<organism evidence="4 5">
    <name type="scientific">Enemella dayhoffiae</name>
    <dbReference type="NCBI Taxonomy" id="2016507"/>
    <lineage>
        <taxon>Bacteria</taxon>
        <taxon>Bacillati</taxon>
        <taxon>Actinomycetota</taxon>
        <taxon>Actinomycetes</taxon>
        <taxon>Propionibacteriales</taxon>
        <taxon>Propionibacteriaceae</taxon>
        <taxon>Enemella</taxon>
    </lineage>
</organism>
<dbReference type="InterPro" id="IPR016047">
    <property type="entry name" value="M23ase_b-sheet_dom"/>
</dbReference>
<feature type="transmembrane region" description="Helical" evidence="1">
    <location>
        <begin position="740"/>
        <end position="757"/>
    </location>
</feature>
<dbReference type="Gene3D" id="2.70.70.10">
    <property type="entry name" value="Glucose Permease (Domain IIA)"/>
    <property type="match status" value="1"/>
</dbReference>
<evidence type="ECO:0000259" key="2">
    <source>
        <dbReference type="Pfam" id="PF01551"/>
    </source>
</evidence>
<dbReference type="InterPro" id="IPR011055">
    <property type="entry name" value="Dup_hybrid_motif"/>
</dbReference>
<keyword evidence="1" id="KW-1133">Transmembrane helix</keyword>
<dbReference type="InterPro" id="IPR013491">
    <property type="entry name" value="Tape_meas_N"/>
</dbReference>
<dbReference type="Proteomes" id="UP000216311">
    <property type="component" value="Unassembled WGS sequence"/>
</dbReference>
<feature type="transmembrane region" description="Helical" evidence="1">
    <location>
        <begin position="813"/>
        <end position="838"/>
    </location>
</feature>
<keyword evidence="1" id="KW-0472">Membrane</keyword>
<reference evidence="4 5" key="1">
    <citation type="submission" date="2017-07" db="EMBL/GenBank/DDBJ databases">
        <title>Draft whole genome sequences of clinical Proprionibacteriaceae strains.</title>
        <authorList>
            <person name="Bernier A.-M."/>
            <person name="Bernard K."/>
            <person name="Domingo M.-C."/>
        </authorList>
    </citation>
    <scope>NUCLEOTIDE SEQUENCE [LARGE SCALE GENOMIC DNA]</scope>
    <source>
        <strain evidence="4 5">NML 130396</strain>
    </source>
</reference>
<dbReference type="RefSeq" id="WP_094365526.1">
    <property type="nucleotide sequence ID" value="NZ_NMVQ01000047.1"/>
</dbReference>